<proteinExistence type="predicted"/>
<name>A0ABM6JRJ5_9GAMM</name>
<dbReference type="PROSITE" id="PS51197">
    <property type="entry name" value="HTH_RRF2_2"/>
    <property type="match status" value="1"/>
</dbReference>
<evidence type="ECO:0000313" key="2">
    <source>
        <dbReference type="EMBL" id="ARD24380.1"/>
    </source>
</evidence>
<dbReference type="InterPro" id="IPR000944">
    <property type="entry name" value="Tscrpt_reg_Rrf2"/>
</dbReference>
<reference evidence="2 3" key="1">
    <citation type="submission" date="2017-03" db="EMBL/GenBank/DDBJ databases">
        <title>Genome sequencing of Shewanella japonica KCTC 22435.</title>
        <authorList>
            <person name="Kim K.M."/>
        </authorList>
    </citation>
    <scope>NUCLEOTIDE SEQUENCE [LARGE SCALE GENOMIC DNA]</scope>
    <source>
        <strain evidence="2 3">KCTC 22435</strain>
    </source>
</reference>
<protein>
    <submittedName>
        <fullName evidence="2">BadM/Rrf2 family transcriptional regulator</fullName>
    </submittedName>
</protein>
<evidence type="ECO:0000313" key="3">
    <source>
        <dbReference type="Proteomes" id="UP000191820"/>
    </source>
</evidence>
<accession>A0ABM6JRJ5</accession>
<dbReference type="Gene3D" id="1.10.10.10">
    <property type="entry name" value="Winged helix-like DNA-binding domain superfamily/Winged helix DNA-binding domain"/>
    <property type="match status" value="1"/>
</dbReference>
<dbReference type="InterPro" id="IPR030489">
    <property type="entry name" value="TR_Rrf2-type_CS"/>
</dbReference>
<keyword evidence="1" id="KW-0238">DNA-binding</keyword>
<dbReference type="PANTHER" id="PTHR33221">
    <property type="entry name" value="WINGED HELIX-TURN-HELIX TRANSCRIPTIONAL REGULATOR, RRF2 FAMILY"/>
    <property type="match status" value="1"/>
</dbReference>
<sequence>MQLTRYTDYGIRILMYLAAQPKRETLFRIAEVTTVFELSSNHVAKIIHHLGKLGYIQTIRGKSGGFKLAVAPADINLAKLVGELEPSLAPVNCTEPYCRFTPACSLKGILAKAVAAYMAVLAESTLADIVANADELLETLPDLSISVLELS</sequence>
<dbReference type="PROSITE" id="PS01332">
    <property type="entry name" value="HTH_RRF2_1"/>
    <property type="match status" value="1"/>
</dbReference>
<dbReference type="Pfam" id="PF02082">
    <property type="entry name" value="Rrf2"/>
    <property type="match status" value="1"/>
</dbReference>
<dbReference type="PANTHER" id="PTHR33221:SF4">
    <property type="entry name" value="HTH-TYPE TRANSCRIPTIONAL REPRESSOR NSRR"/>
    <property type="match status" value="1"/>
</dbReference>
<dbReference type="RefSeq" id="WP_055024074.1">
    <property type="nucleotide sequence ID" value="NZ_CANMJJ010000009.1"/>
</dbReference>
<dbReference type="EMBL" id="CP020472">
    <property type="protein sequence ID" value="ARD24380.1"/>
    <property type="molecule type" value="Genomic_DNA"/>
</dbReference>
<dbReference type="Proteomes" id="UP000191820">
    <property type="component" value="Chromosome"/>
</dbReference>
<organism evidence="2 3">
    <name type="scientific">Shewanella japonica</name>
    <dbReference type="NCBI Taxonomy" id="93973"/>
    <lineage>
        <taxon>Bacteria</taxon>
        <taxon>Pseudomonadati</taxon>
        <taxon>Pseudomonadota</taxon>
        <taxon>Gammaproteobacteria</taxon>
        <taxon>Alteromonadales</taxon>
        <taxon>Shewanellaceae</taxon>
        <taxon>Shewanella</taxon>
    </lineage>
</organism>
<dbReference type="InterPro" id="IPR036388">
    <property type="entry name" value="WH-like_DNA-bd_sf"/>
</dbReference>
<dbReference type="NCBIfam" id="TIGR00738">
    <property type="entry name" value="rrf2_super"/>
    <property type="match status" value="1"/>
</dbReference>
<dbReference type="SUPFAM" id="SSF46785">
    <property type="entry name" value="Winged helix' DNA-binding domain"/>
    <property type="match status" value="1"/>
</dbReference>
<gene>
    <name evidence="2" type="ORF">SJ2017_4153</name>
</gene>
<dbReference type="InterPro" id="IPR036390">
    <property type="entry name" value="WH_DNA-bd_sf"/>
</dbReference>
<keyword evidence="3" id="KW-1185">Reference proteome</keyword>
<evidence type="ECO:0000256" key="1">
    <source>
        <dbReference type="ARBA" id="ARBA00023125"/>
    </source>
</evidence>